<gene>
    <name evidence="2" type="ORF">PNOK_0164800</name>
</gene>
<accession>A0A286UQ18</accession>
<dbReference type="EMBL" id="NBII01000002">
    <property type="protein sequence ID" value="PAV21691.1"/>
    <property type="molecule type" value="Genomic_DNA"/>
</dbReference>
<dbReference type="Proteomes" id="UP000217199">
    <property type="component" value="Unassembled WGS sequence"/>
</dbReference>
<dbReference type="AlphaFoldDB" id="A0A286UQ18"/>
<dbReference type="OrthoDB" id="3264286at2759"/>
<evidence type="ECO:0000313" key="3">
    <source>
        <dbReference type="Proteomes" id="UP000217199"/>
    </source>
</evidence>
<reference evidence="2 3" key="1">
    <citation type="journal article" date="2017" name="Mol. Ecol.">
        <title>Comparative and population genomic landscape of Phellinus noxius: A hypervariable fungus causing root rot in trees.</title>
        <authorList>
            <person name="Chung C.L."/>
            <person name="Lee T.J."/>
            <person name="Akiba M."/>
            <person name="Lee H.H."/>
            <person name="Kuo T.H."/>
            <person name="Liu D."/>
            <person name="Ke H.M."/>
            <person name="Yokoi T."/>
            <person name="Roa M.B."/>
            <person name="Lu M.J."/>
            <person name="Chang Y.Y."/>
            <person name="Ann P.J."/>
            <person name="Tsai J.N."/>
            <person name="Chen C.Y."/>
            <person name="Tzean S.S."/>
            <person name="Ota Y."/>
            <person name="Hattori T."/>
            <person name="Sahashi N."/>
            <person name="Liou R.F."/>
            <person name="Kikuchi T."/>
            <person name="Tsai I.J."/>
        </authorList>
    </citation>
    <scope>NUCLEOTIDE SEQUENCE [LARGE SCALE GENOMIC DNA]</scope>
    <source>
        <strain evidence="2 3">FFPRI411160</strain>
    </source>
</reference>
<feature type="compositionally biased region" description="Polar residues" evidence="1">
    <location>
        <begin position="1"/>
        <end position="21"/>
    </location>
</feature>
<sequence>MSTTYDTASTSPFGASQNSIPPYSPVRYEPSKKYPYPFATAYSRSPTRVRHVFDELVEKTKELNVGKPPEADCTGKRRAKNLGLQVDIGRAKKLHWRSIQARRPVELTDSPTSPPRTPRRPATDYPSAEQLYLRNMVSAQKRSDYTEACRWSVFAERERAISKWEAEQEELLRAAEIQKTRDEVPSLFGEPNNLDDHEVQADWSEAYADTSSAPRVNTETTYGMRIPQHQIQQQRQMVIEVPTPPMDRSSSLRPEAASDAYDSMQNPLNPLQSMNVSHLLPQHTQAQSTIHGMMVSGNAASLPPPRLTRSSSMQRHIPATSLRMAPTPLRPRIDHHAVSYPSPQATRLSYMQPSHSNPTSGLNLNLNPAPITDSIQMPVYGHAEIINSSSSNGLTSGSILGLDGLGGIPGLTSIASTAVSSRGPTTPNGNNNNNNINIGNNNQIHHINNDNNIPASGFVVPAFAKPREERQAYHYCS</sequence>
<comment type="caution">
    <text evidence="2">The sequence shown here is derived from an EMBL/GenBank/DDBJ whole genome shotgun (WGS) entry which is preliminary data.</text>
</comment>
<feature type="region of interest" description="Disordered" evidence="1">
    <location>
        <begin position="1"/>
        <end position="27"/>
    </location>
</feature>
<proteinExistence type="predicted"/>
<evidence type="ECO:0000313" key="2">
    <source>
        <dbReference type="EMBL" id="PAV21691.1"/>
    </source>
</evidence>
<feature type="region of interest" description="Disordered" evidence="1">
    <location>
        <begin position="99"/>
        <end position="124"/>
    </location>
</feature>
<keyword evidence="3" id="KW-1185">Reference proteome</keyword>
<name>A0A286UQ18_9AGAM</name>
<evidence type="ECO:0000256" key="1">
    <source>
        <dbReference type="SAM" id="MobiDB-lite"/>
    </source>
</evidence>
<dbReference type="InParanoid" id="A0A286UQ18"/>
<protein>
    <submittedName>
        <fullName evidence="2">Uncharacterized protein</fullName>
    </submittedName>
</protein>
<organism evidence="2 3">
    <name type="scientific">Pyrrhoderma noxium</name>
    <dbReference type="NCBI Taxonomy" id="2282107"/>
    <lineage>
        <taxon>Eukaryota</taxon>
        <taxon>Fungi</taxon>
        <taxon>Dikarya</taxon>
        <taxon>Basidiomycota</taxon>
        <taxon>Agaricomycotina</taxon>
        <taxon>Agaricomycetes</taxon>
        <taxon>Hymenochaetales</taxon>
        <taxon>Hymenochaetaceae</taxon>
        <taxon>Pyrrhoderma</taxon>
    </lineage>
</organism>